<gene>
    <name evidence="12" type="ORF">HND93_06185</name>
</gene>
<keyword evidence="7 12" id="KW-0418">Kinase</keyword>
<comment type="caution">
    <text evidence="12">The sequence shown here is derived from an EMBL/GenBank/DDBJ whole genome shotgun (WGS) entry which is preliminary data.</text>
</comment>
<dbReference type="Gene3D" id="1.10.287.130">
    <property type="match status" value="1"/>
</dbReference>
<dbReference type="GO" id="GO:0016301">
    <property type="term" value="F:kinase activity"/>
    <property type="evidence" value="ECO:0007669"/>
    <property type="project" value="UniProtKB-KW"/>
</dbReference>
<keyword evidence="5" id="KW-0808">Transferase</keyword>
<protein>
    <recommendedName>
        <fullName evidence="3">histidine kinase</fullName>
        <ecNumber evidence="3">2.7.13.3</ecNumber>
    </recommendedName>
</protein>
<dbReference type="PANTHER" id="PTHR45436:SF5">
    <property type="entry name" value="SENSOR HISTIDINE KINASE TRCS"/>
    <property type="match status" value="1"/>
</dbReference>
<dbReference type="PRINTS" id="PR00344">
    <property type="entry name" value="BCTRLSENSOR"/>
</dbReference>
<feature type="transmembrane region" description="Helical" evidence="10">
    <location>
        <begin position="182"/>
        <end position="205"/>
    </location>
</feature>
<feature type="domain" description="Histidine kinase" evidence="11">
    <location>
        <begin position="261"/>
        <end position="464"/>
    </location>
</feature>
<dbReference type="Proteomes" id="UP000584642">
    <property type="component" value="Unassembled WGS sequence"/>
</dbReference>
<evidence type="ECO:0000256" key="3">
    <source>
        <dbReference type="ARBA" id="ARBA00012438"/>
    </source>
</evidence>
<keyword evidence="9 10" id="KW-0472">Membrane</keyword>
<dbReference type="Pfam" id="PF02518">
    <property type="entry name" value="HATPase_c"/>
    <property type="match status" value="1"/>
</dbReference>
<evidence type="ECO:0000256" key="1">
    <source>
        <dbReference type="ARBA" id="ARBA00000085"/>
    </source>
</evidence>
<dbReference type="InterPro" id="IPR036097">
    <property type="entry name" value="HisK_dim/P_sf"/>
</dbReference>
<dbReference type="EC" id="2.7.13.3" evidence="3"/>
<evidence type="ECO:0000259" key="11">
    <source>
        <dbReference type="PROSITE" id="PS50109"/>
    </source>
</evidence>
<dbReference type="SUPFAM" id="SSF47384">
    <property type="entry name" value="Homodimeric domain of signal transducing histidine kinase"/>
    <property type="match status" value="1"/>
</dbReference>
<dbReference type="CDD" id="cd00082">
    <property type="entry name" value="HisKA"/>
    <property type="match status" value="1"/>
</dbReference>
<organism evidence="12 13">
    <name type="scientific">Azospirillum oleiclasticum</name>
    <dbReference type="NCBI Taxonomy" id="2735135"/>
    <lineage>
        <taxon>Bacteria</taxon>
        <taxon>Pseudomonadati</taxon>
        <taxon>Pseudomonadota</taxon>
        <taxon>Alphaproteobacteria</taxon>
        <taxon>Rhodospirillales</taxon>
        <taxon>Azospirillaceae</taxon>
        <taxon>Azospirillum</taxon>
    </lineage>
</organism>
<dbReference type="InterPro" id="IPR003661">
    <property type="entry name" value="HisK_dim/P_dom"/>
</dbReference>
<dbReference type="InterPro" id="IPR036890">
    <property type="entry name" value="HATPase_C_sf"/>
</dbReference>
<evidence type="ECO:0000313" key="13">
    <source>
        <dbReference type="Proteomes" id="UP000584642"/>
    </source>
</evidence>
<keyword evidence="8 10" id="KW-1133">Transmembrane helix</keyword>
<evidence type="ECO:0000256" key="9">
    <source>
        <dbReference type="ARBA" id="ARBA00023136"/>
    </source>
</evidence>
<evidence type="ECO:0000256" key="5">
    <source>
        <dbReference type="ARBA" id="ARBA00022679"/>
    </source>
</evidence>
<dbReference type="PROSITE" id="PS50109">
    <property type="entry name" value="HIS_KIN"/>
    <property type="match status" value="1"/>
</dbReference>
<dbReference type="SMART" id="SM00387">
    <property type="entry name" value="HATPase_c"/>
    <property type="match status" value="1"/>
</dbReference>
<keyword evidence="4" id="KW-0597">Phosphoprotein</keyword>
<proteinExistence type="predicted"/>
<evidence type="ECO:0000256" key="10">
    <source>
        <dbReference type="SAM" id="Phobius"/>
    </source>
</evidence>
<dbReference type="InterPro" id="IPR004358">
    <property type="entry name" value="Sig_transdc_His_kin-like_C"/>
</dbReference>
<dbReference type="InterPro" id="IPR005467">
    <property type="entry name" value="His_kinase_dom"/>
</dbReference>
<keyword evidence="13" id="KW-1185">Reference proteome</keyword>
<evidence type="ECO:0000313" key="12">
    <source>
        <dbReference type="EMBL" id="NYZ19294.1"/>
    </source>
</evidence>
<evidence type="ECO:0000256" key="4">
    <source>
        <dbReference type="ARBA" id="ARBA00022553"/>
    </source>
</evidence>
<evidence type="ECO:0000256" key="8">
    <source>
        <dbReference type="ARBA" id="ARBA00022989"/>
    </source>
</evidence>
<dbReference type="RefSeq" id="WP_180281293.1">
    <property type="nucleotide sequence ID" value="NZ_JABFDB010000002.1"/>
</dbReference>
<dbReference type="SUPFAM" id="SSF55874">
    <property type="entry name" value="ATPase domain of HSP90 chaperone/DNA topoisomerase II/histidine kinase"/>
    <property type="match status" value="1"/>
</dbReference>
<comment type="subcellular location">
    <subcellularLocation>
        <location evidence="2">Membrane</location>
    </subcellularLocation>
</comment>
<feature type="transmembrane region" description="Helical" evidence="10">
    <location>
        <begin position="27"/>
        <end position="46"/>
    </location>
</feature>
<evidence type="ECO:0000256" key="6">
    <source>
        <dbReference type="ARBA" id="ARBA00022692"/>
    </source>
</evidence>
<dbReference type="PANTHER" id="PTHR45436">
    <property type="entry name" value="SENSOR HISTIDINE KINASE YKOH"/>
    <property type="match status" value="1"/>
</dbReference>
<dbReference type="InterPro" id="IPR050428">
    <property type="entry name" value="TCS_sensor_his_kinase"/>
</dbReference>
<accession>A0ABX2T8L1</accession>
<evidence type="ECO:0000256" key="2">
    <source>
        <dbReference type="ARBA" id="ARBA00004370"/>
    </source>
</evidence>
<keyword evidence="6 10" id="KW-0812">Transmembrane</keyword>
<evidence type="ECO:0000256" key="7">
    <source>
        <dbReference type="ARBA" id="ARBA00022777"/>
    </source>
</evidence>
<reference evidence="12 13" key="1">
    <citation type="submission" date="2020-05" db="EMBL/GenBank/DDBJ databases">
        <title>Azospirillum oleiclasticum sp. nov, a nitrogen-fixing and heavy crude oil-emulsifying bacterium isolated from the crude oil of Yumen Oilfield.</title>
        <authorList>
            <person name="Wu D."/>
            <person name="Cai M."/>
            <person name="Zhang X."/>
        </authorList>
    </citation>
    <scope>NUCLEOTIDE SEQUENCE [LARGE SCALE GENOMIC DNA]</scope>
    <source>
        <strain evidence="12 13">ROY-1-1-2</strain>
    </source>
</reference>
<comment type="catalytic activity">
    <reaction evidence="1">
        <text>ATP + protein L-histidine = ADP + protein N-phospho-L-histidine.</text>
        <dbReference type="EC" id="2.7.13.3"/>
    </reaction>
</comment>
<dbReference type="InterPro" id="IPR003594">
    <property type="entry name" value="HATPase_dom"/>
</dbReference>
<dbReference type="EMBL" id="JABFDB010000002">
    <property type="protein sequence ID" value="NYZ19294.1"/>
    <property type="molecule type" value="Genomic_DNA"/>
</dbReference>
<dbReference type="Gene3D" id="3.30.565.10">
    <property type="entry name" value="Histidine kinase-like ATPase, C-terminal domain"/>
    <property type="match status" value="1"/>
</dbReference>
<name>A0ABX2T8L1_9PROT</name>
<sequence>MVGVDEAKGREVEGGHVKARASLGARLLVGAAVWITLALALAGNVLDGLFHRHVEAEQARRMGDHLDDLVAALTVVDGRPVLTREPTYPLFHRPYSGLYWQVVPPQGAPLRSRSLWDAALDLPPAPADGEVHAAALPGPDGQRLSVWERSVALADLAAPVRIAVAVDDADVGAAKAAFGRTLTLSLVVLGAGLLAAAAAQVVLGLRPLRGMRRDLAAVRTGRAERLGGRYPAEVQPLADDLNTVLDGKAVLLERARTQAGNLAHALKTPLSVLANEADALAARDPERADRLAREVARMRRQVEIHLARARAAATAGSLGEATAVRPVADALARTLGRLHAGRGVVLAVDGAPALFRGEVQDLQEMLGNVMDNACKWAASRVAVTVMAPAGARFAVHVDDDGPGLPPDRRDDVLGRGVRLDERVDGSGLGLAIVQELAGLYGGGVALAESPMGGLRVTLTLPAGG</sequence>